<organism evidence="15 16">
    <name type="scientific">Cirrhinus molitorella</name>
    <name type="common">mud carp</name>
    <dbReference type="NCBI Taxonomy" id="172907"/>
    <lineage>
        <taxon>Eukaryota</taxon>
        <taxon>Metazoa</taxon>
        <taxon>Chordata</taxon>
        <taxon>Craniata</taxon>
        <taxon>Vertebrata</taxon>
        <taxon>Euteleostomi</taxon>
        <taxon>Actinopterygii</taxon>
        <taxon>Neopterygii</taxon>
        <taxon>Teleostei</taxon>
        <taxon>Ostariophysi</taxon>
        <taxon>Cypriniformes</taxon>
        <taxon>Cyprinidae</taxon>
        <taxon>Labeoninae</taxon>
        <taxon>Labeonini</taxon>
        <taxon>Cirrhinus</taxon>
    </lineage>
</organism>
<name>A0AA88PGJ3_9TELE</name>
<dbReference type="PROSITE" id="PS50853">
    <property type="entry name" value="FN3"/>
    <property type="match status" value="1"/>
</dbReference>
<dbReference type="InterPro" id="IPR003598">
    <property type="entry name" value="Ig_sub2"/>
</dbReference>
<comment type="subunit">
    <text evidence="10">Component of the 3M complex, composed of core components CUL7, CCDC8 and OBSL1. Interacts with CCDC8. Interacts with CUL7; the interaction is direct. Interacts with FBXW8. Interacts (via N-terminal Ig-like domain) with TTN/titin (via C-terminal Ig-like domain); the interaction is direct.</text>
</comment>
<dbReference type="SMART" id="SM00408">
    <property type="entry name" value="IGc2"/>
    <property type="match status" value="13"/>
</dbReference>
<evidence type="ECO:0000313" key="16">
    <source>
        <dbReference type="Proteomes" id="UP001187343"/>
    </source>
</evidence>
<feature type="domain" description="Ig-like" evidence="13">
    <location>
        <begin position="1221"/>
        <end position="1289"/>
    </location>
</feature>
<dbReference type="FunFam" id="2.60.40.10:FF:000241">
    <property type="entry name" value="obscurin-like protein 1 isoform X2"/>
    <property type="match status" value="1"/>
</dbReference>
<dbReference type="Proteomes" id="UP001187343">
    <property type="component" value="Unassembled WGS sequence"/>
</dbReference>
<feature type="domain" description="Ig-like" evidence="13">
    <location>
        <begin position="839"/>
        <end position="920"/>
    </location>
</feature>
<accession>A0AA88PGJ3</accession>
<sequence length="2187" mass="245716">MDVFGGAPRVLGYPRPVLVKCGTDAALKCQIGGDPQPDVIWERKNECILPEGRYRITQDGKVYTLYISGVTMEDAGQYICKAKNNIGETYAAATLKVEEVPQELQQTQPVPPPPPPQPQQNEVKVIPPEQEIKLKNQQQDGVIQKAEPFQDNKPRFLIKPLSLRVDRGEDAAFSCKLSGEPLPQVVWEKDGKQLNEIYESSHYHVGQQDGGWFQLKIFRTRAPDGGVYMCKAVNKHGEAITGAVLLVEPIPEQREGSKTNGYTNGHYSPHQSRAKHSKEPQLNVSKAKKFAVTEGKHAKFRCYVTGKPKPEIIWKKDGENIVPGRRFLIFEDREGYYTLKVLYCKQQDTGLYICAASNALGNTLSAVQLSVKGPPVRFKRALQDAEVRERDVAVLECEVPEETISTAWYLEDQRLQPGNKYNMEQKGTRRRLTIQNVGADDDGVYLCEMPDGGKTIAELAVKGTIVKKLPRRLEVMEGENAAFFVEVEQDEMDICWFKDGLQLKETHQTIIKSFGKTHILVFVNTSYQDSGTITFMAGRSTTSSKLRVKTARHCPPICPVSVQMNTDCSNGAILSWSPSPNLQNSTKSVYVLERQEVGSQEWQRCLTTETDTSVEVLGDSVPCEGDYRFRICCVNKYGRSGHVEFPKVVHLVPGPKIKTPLKNAVVTEGEDALFSIELSANLIGTWFLNSQQLQDSGRFSITQSKNQHILRIQQVPNVYDGAEITFIATGVRDSATLQIKASEVKFLPMSEMDTKKTTEVGNPIVLYCEVSHPKANVQWFKDGQELHEEEGLNIQSDGNMRRIVIQSAEYFHSGVYTCQSNNDVITFNVNVEAPPVSFKEISQEERQKNTMELDPVVLTCELSRPDAPAHWFKDGVAILQSDNITIQSEGTMKRLIIRSAELADAGTYICQAGDQTMSFSVNIKEPPVTIVDPKDDIHIERYVSEEVVLNCELSRSNGEAHWFKDGLKLQESENVQLSAEGPYRRVTILCASKRDSGEYVCDTGGDSVFFQLIITEAPVRIVSPRESEVDMCILSSERLVLSCEISKADAEVCWFCDGMEVEDNDNLKLEEDGIYRRLVIPCATIDDSAEYVCETADDSVTFWVKVEEPPVKLSCSKETGSITESFAGEPVVLVLEVSRENAEVCWMKDGEKLEESSNITISEDGLMRKLTIHFPTLNDSGIYTCNAIDDTMDFKVKITEAQVKILNRDQIKSNHKVALYDDVVLECELSTANGVVNWYKNGSPIEENERFCFEEEGAFRTLVILCAELQDSGEYILDAKDDSISFHVTVQEPSVKIIGNSGDPDYQEIVTGDDLILACEVSRANAPVKWLFNDKPLVPDERTHIESNGTLRKLTLSNILLSDSGKYMCDAVDDQMLTIVKVQEPPVEFLNKEEVNLVTGYEAEAVTLTAMVSRPNAIVRWLKDWTPISDERFHIASLGLTRTFTINPLKKLDSGEYTCDANTDEMHFSLLVKDMRIKFVKPLFDAVAHKDGMVTLYCEVCKAKADVQWKKDGVEIIPSRRFSIRANGTERSLTIHRLTKEDAGEYACETKDDCTSARLRVELPRVVEFLTELHNTTVMEGEDATFKCVVSPDDVQLVWLMDGEPIKPSDRFHIEQNSLCHTLVIRKVQLLDSSRITAEAEGIISKASLKVQEAQVLFTKRMEAVMAEEFGEAILETEVSLESGEVQWMRQGVVIQPGPRHKLTQNGCKRMLTITNLNLSDRGTYRCETLHDRTQVKLNVEPRKIVIRKGLMDSETFERETASFEVELSHADVEGVWQKDGLRIKPNNNWRVSCNGRVHGLTLSNLTLEDSGSIVFSAEGLRTTARLVVKETPVTIIKKLSDVRFEEESAVILECELSRSNVDVRWLKNGLELKSSKTLRIYSMGRKRCLQILECSISDSGLYTCEIGDLSTSCKLEVYEHELEIITGLEDLWIKEDQNAVFMCELSMEDMPGEWYKNGSRIRPTTTIKTRTEGTKHFLLICNVKPEDSGEIKFVSKQVESVAYLEVEELPVSIVRPLRDRTALEKHRVILECTVSSTNCDVTWYKEKQELESTEHMEIIQEDCYHKLVIHQVALEDEGTYSIEVGEHTSTAKLMVEAQSILVVKDIEDVEVRAPETACFQCEVSVTLIKPPIWTLNGETLQSGPDVRIENQGTVHKLTFKKTSTDMSGTVKFTTGKAKTSAKLTVL</sequence>
<dbReference type="Pfam" id="PF13927">
    <property type="entry name" value="Ig_3"/>
    <property type="match status" value="1"/>
</dbReference>
<feature type="domain" description="Fibronectin type-III" evidence="14">
    <location>
        <begin position="556"/>
        <end position="654"/>
    </location>
</feature>
<feature type="domain" description="Ig-like" evidence="13">
    <location>
        <begin position="8"/>
        <end position="96"/>
    </location>
</feature>
<evidence type="ECO:0000256" key="11">
    <source>
        <dbReference type="ARBA" id="ARBA00067525"/>
    </source>
</evidence>
<evidence type="ECO:0000256" key="8">
    <source>
        <dbReference type="ARBA" id="ARBA00023319"/>
    </source>
</evidence>
<feature type="domain" description="Ig-like" evidence="13">
    <location>
        <begin position="1018"/>
        <end position="1099"/>
    </location>
</feature>
<dbReference type="SUPFAM" id="SSF48726">
    <property type="entry name" value="Immunoglobulin"/>
    <property type="match status" value="22"/>
</dbReference>
<dbReference type="GO" id="GO:0007030">
    <property type="term" value="P:Golgi organization"/>
    <property type="evidence" value="ECO:0007669"/>
    <property type="project" value="UniProtKB-ARBA"/>
</dbReference>
<feature type="domain" description="Ig-like" evidence="13">
    <location>
        <begin position="2011"/>
        <end position="2095"/>
    </location>
</feature>
<evidence type="ECO:0000256" key="2">
    <source>
        <dbReference type="ARBA" id="ARBA00004556"/>
    </source>
</evidence>
<dbReference type="FunFam" id="2.60.40.10:FF:000502">
    <property type="entry name" value="obscurin-like protein 1 isoform X2"/>
    <property type="match status" value="1"/>
</dbReference>
<keyword evidence="3" id="KW-0963">Cytoplasm</keyword>
<dbReference type="InterPro" id="IPR007110">
    <property type="entry name" value="Ig-like_dom"/>
</dbReference>
<dbReference type="GO" id="GO:0048471">
    <property type="term" value="C:perinuclear region of cytoplasm"/>
    <property type="evidence" value="ECO:0007669"/>
    <property type="project" value="UniProtKB-SubCell"/>
</dbReference>
<dbReference type="FunFam" id="2.60.40.10:FF:001811">
    <property type="entry name" value="Obscurin like 1"/>
    <property type="match status" value="1"/>
</dbReference>
<dbReference type="CDD" id="cd00063">
    <property type="entry name" value="FN3"/>
    <property type="match status" value="1"/>
</dbReference>
<feature type="domain" description="Ig-like" evidence="13">
    <location>
        <begin position="1482"/>
        <end position="1560"/>
    </location>
</feature>
<dbReference type="PROSITE" id="PS50835">
    <property type="entry name" value="IG_LIKE"/>
    <property type="match status" value="16"/>
</dbReference>
<feature type="domain" description="Ig-like" evidence="13">
    <location>
        <begin position="1109"/>
        <end position="1199"/>
    </location>
</feature>
<dbReference type="InterPro" id="IPR036116">
    <property type="entry name" value="FN3_sf"/>
</dbReference>
<dbReference type="FunFam" id="2.60.40.10:FF:000393">
    <property type="entry name" value="Putative obscurin-like protein 1"/>
    <property type="match status" value="1"/>
</dbReference>
<feature type="domain" description="Ig-like" evidence="13">
    <location>
        <begin position="926"/>
        <end position="1001"/>
    </location>
</feature>
<dbReference type="InterPro" id="IPR003961">
    <property type="entry name" value="FN3_dom"/>
</dbReference>
<dbReference type="InterPro" id="IPR052385">
    <property type="entry name" value="Obscurin/Obscurin-like_Reg"/>
</dbReference>
<comment type="function">
    <text evidence="9">Core component of the 3M complex, a complex required to regulate microtubule dynamics and genome integrity. It is unclear how the 3M complex regulates microtubules, it could act by controlling the level of a microtubule stabilizer. Acts as a regulator of the Cul7-RING(FBXW8) ubiquitin-protein ligase, playing a critical role in the ubiquitin ligase pathway that regulates Golgi morphogenesis and dendrite patterning in brain. Required to localize CUL7 to the Golgi apparatus in neurons.</text>
</comment>
<dbReference type="FunFam" id="2.60.40.10:FF:001084">
    <property type="entry name" value="obscurin-like isoform X3"/>
    <property type="match status" value="2"/>
</dbReference>
<proteinExistence type="predicted"/>
<dbReference type="SMART" id="SM00409">
    <property type="entry name" value="IG"/>
    <property type="match status" value="22"/>
</dbReference>
<evidence type="ECO:0000259" key="13">
    <source>
        <dbReference type="PROSITE" id="PS50835"/>
    </source>
</evidence>
<feature type="domain" description="Ig-like" evidence="13">
    <location>
        <begin position="1293"/>
        <end position="1380"/>
    </location>
</feature>
<dbReference type="FunFam" id="2.60.40.10:FF:002420">
    <property type="entry name" value="Obscurin-like 1b"/>
    <property type="match status" value="1"/>
</dbReference>
<feature type="region of interest" description="Disordered" evidence="12">
    <location>
        <begin position="254"/>
        <end position="281"/>
    </location>
</feature>
<dbReference type="EMBL" id="JAUYZG010000014">
    <property type="protein sequence ID" value="KAK2889034.1"/>
    <property type="molecule type" value="Genomic_DNA"/>
</dbReference>
<dbReference type="FunFam" id="2.60.40.10:FF:000211">
    <property type="entry name" value="Obscurin-like protein 1"/>
    <property type="match status" value="10"/>
</dbReference>
<keyword evidence="7" id="KW-1015">Disulfide bond</keyword>
<feature type="compositionally biased region" description="Pro residues" evidence="12">
    <location>
        <begin position="109"/>
        <end position="118"/>
    </location>
</feature>
<dbReference type="CDD" id="cd00096">
    <property type="entry name" value="Ig"/>
    <property type="match status" value="1"/>
</dbReference>
<reference evidence="15" key="1">
    <citation type="submission" date="2023-08" db="EMBL/GenBank/DDBJ databases">
        <title>Chromosome-level Genome Assembly of mud carp (Cirrhinus molitorella).</title>
        <authorList>
            <person name="Liu H."/>
        </authorList>
    </citation>
    <scope>NUCLEOTIDE SEQUENCE</scope>
    <source>
        <strain evidence="15">Prfri</strain>
        <tissue evidence="15">Muscle</tissue>
    </source>
</reference>
<evidence type="ECO:0000256" key="3">
    <source>
        <dbReference type="ARBA" id="ARBA00022490"/>
    </source>
</evidence>
<dbReference type="FunFam" id="2.60.40.10:FF:000464">
    <property type="entry name" value="Putative obscurin-like protein 1"/>
    <property type="match status" value="1"/>
</dbReference>
<comment type="caution">
    <text evidence="15">The sequence shown here is derived from an EMBL/GenBank/DDBJ whole genome shotgun (WGS) entry which is preliminary data.</text>
</comment>
<keyword evidence="4" id="KW-0597">Phosphoprotein</keyword>
<keyword evidence="6" id="KW-0333">Golgi apparatus</keyword>
<feature type="domain" description="Ig-like" evidence="13">
    <location>
        <begin position="748"/>
        <end position="837"/>
    </location>
</feature>
<evidence type="ECO:0000256" key="10">
    <source>
        <dbReference type="ARBA" id="ARBA00063153"/>
    </source>
</evidence>
<evidence type="ECO:0000256" key="9">
    <source>
        <dbReference type="ARBA" id="ARBA00057297"/>
    </source>
</evidence>
<evidence type="ECO:0000259" key="14">
    <source>
        <dbReference type="PROSITE" id="PS50853"/>
    </source>
</evidence>
<comment type="subcellular location">
    <subcellularLocation>
        <location evidence="2">Cytoplasm</location>
        <location evidence="2">Perinuclear region</location>
    </subcellularLocation>
    <subcellularLocation>
        <location evidence="1">Golgi apparatus</location>
    </subcellularLocation>
</comment>
<evidence type="ECO:0000256" key="12">
    <source>
        <dbReference type="SAM" id="MobiDB-lite"/>
    </source>
</evidence>
<feature type="domain" description="Ig-like" evidence="13">
    <location>
        <begin position="1833"/>
        <end position="1917"/>
    </location>
</feature>
<dbReference type="InterPro" id="IPR013783">
    <property type="entry name" value="Ig-like_fold"/>
</dbReference>
<dbReference type="Pfam" id="PF07679">
    <property type="entry name" value="I-set"/>
    <property type="match status" value="19"/>
</dbReference>
<feature type="domain" description="Ig-like" evidence="13">
    <location>
        <begin position="280"/>
        <end position="370"/>
    </location>
</feature>
<feature type="domain" description="Ig-like" evidence="13">
    <location>
        <begin position="154"/>
        <end position="241"/>
    </location>
</feature>
<dbReference type="GO" id="GO:0005794">
    <property type="term" value="C:Golgi apparatus"/>
    <property type="evidence" value="ECO:0007669"/>
    <property type="project" value="UniProtKB-SubCell"/>
</dbReference>
<keyword evidence="16" id="KW-1185">Reference proteome</keyword>
<keyword evidence="5" id="KW-0677">Repeat</keyword>
<keyword evidence="8" id="KW-0393">Immunoglobulin domain</keyword>
<feature type="region of interest" description="Disordered" evidence="12">
    <location>
        <begin position="101"/>
        <end position="122"/>
    </location>
</feature>
<dbReference type="GO" id="GO:0050775">
    <property type="term" value="P:positive regulation of dendrite morphogenesis"/>
    <property type="evidence" value="ECO:0007669"/>
    <property type="project" value="UniProtKB-ARBA"/>
</dbReference>
<feature type="domain" description="Ig-like" evidence="13">
    <location>
        <begin position="374"/>
        <end position="460"/>
    </location>
</feature>
<evidence type="ECO:0000256" key="5">
    <source>
        <dbReference type="ARBA" id="ARBA00022737"/>
    </source>
</evidence>
<dbReference type="Gene3D" id="2.60.40.10">
    <property type="entry name" value="Immunoglobulins"/>
    <property type="match status" value="23"/>
</dbReference>
<dbReference type="FunFam" id="2.60.40.10:FF:001752">
    <property type="entry name" value="obscurin-like isoform X3"/>
    <property type="match status" value="1"/>
</dbReference>
<gene>
    <name evidence="15" type="ORF">Q8A67_014409</name>
</gene>
<dbReference type="PANTHER" id="PTHR35971:SF3">
    <property type="entry name" value="OBSCURIN-LIKE PROTEIN 1 ISOFORM X1"/>
    <property type="match status" value="1"/>
</dbReference>
<dbReference type="PANTHER" id="PTHR35971">
    <property type="entry name" value="SI:DKEY-31G6.6"/>
    <property type="match status" value="1"/>
</dbReference>
<dbReference type="InterPro" id="IPR013098">
    <property type="entry name" value="Ig_I-set"/>
</dbReference>
<dbReference type="InterPro" id="IPR036179">
    <property type="entry name" value="Ig-like_dom_sf"/>
</dbReference>
<feature type="domain" description="Ig-like" evidence="13">
    <location>
        <begin position="1564"/>
        <end position="1739"/>
    </location>
</feature>
<evidence type="ECO:0000313" key="15">
    <source>
        <dbReference type="EMBL" id="KAK2889034.1"/>
    </source>
</evidence>
<evidence type="ECO:0000256" key="6">
    <source>
        <dbReference type="ARBA" id="ARBA00023034"/>
    </source>
</evidence>
<feature type="domain" description="Ig-like" evidence="13">
    <location>
        <begin position="1385"/>
        <end position="1469"/>
    </location>
</feature>
<protein>
    <recommendedName>
        <fullName evidence="11">Obscurin-like protein 1</fullName>
    </recommendedName>
</protein>
<feature type="compositionally biased region" description="Polar residues" evidence="12">
    <location>
        <begin position="258"/>
        <end position="271"/>
    </location>
</feature>
<evidence type="ECO:0000256" key="1">
    <source>
        <dbReference type="ARBA" id="ARBA00004555"/>
    </source>
</evidence>
<dbReference type="SUPFAM" id="SSF49265">
    <property type="entry name" value="Fibronectin type III"/>
    <property type="match status" value="1"/>
</dbReference>
<evidence type="ECO:0000256" key="4">
    <source>
        <dbReference type="ARBA" id="ARBA00022553"/>
    </source>
</evidence>
<evidence type="ECO:0000256" key="7">
    <source>
        <dbReference type="ARBA" id="ARBA00023157"/>
    </source>
</evidence>
<dbReference type="InterPro" id="IPR003599">
    <property type="entry name" value="Ig_sub"/>
</dbReference>